<gene>
    <name evidence="2" type="ORF">IMG5_026670</name>
</gene>
<evidence type="ECO:0000259" key="1">
    <source>
        <dbReference type="PROSITE" id="PS50125"/>
    </source>
</evidence>
<dbReference type="InParanoid" id="G0QL76"/>
<feature type="domain" description="Guanylate cyclase" evidence="1">
    <location>
        <begin position="19"/>
        <end position="179"/>
    </location>
</feature>
<dbReference type="Proteomes" id="UP000008983">
    <property type="component" value="Unassembled WGS sequence"/>
</dbReference>
<dbReference type="eggNOG" id="ENOG502QQYF">
    <property type="taxonomic scope" value="Eukaryota"/>
</dbReference>
<protein>
    <recommendedName>
        <fullName evidence="1">Guanylate cyclase domain-containing protein</fullName>
    </recommendedName>
</protein>
<dbReference type="PANTHER" id="PTHR43336:SF3">
    <property type="entry name" value="GUANYLATE CYCLASE DOMAIN-CONTAINING PROTEIN"/>
    <property type="match status" value="1"/>
</dbReference>
<reference evidence="2 3" key="1">
    <citation type="submission" date="2011-07" db="EMBL/GenBank/DDBJ databases">
        <authorList>
            <person name="Coyne R."/>
            <person name="Brami D."/>
            <person name="Johnson J."/>
            <person name="Hostetler J."/>
            <person name="Hannick L."/>
            <person name="Clark T."/>
            <person name="Cassidy-Hanley D."/>
            <person name="Inman J."/>
        </authorList>
    </citation>
    <scope>NUCLEOTIDE SEQUENCE [LARGE SCALE GENOMIC DNA]</scope>
    <source>
        <strain evidence="2 3">G5</strain>
    </source>
</reference>
<sequence length="372" mass="43555">MNQNGNVNPLIPGKKILAIFGFVSIRNFPQITEILEENIMLFTNQIAEIIHIVCDSYHGIINKNLGDCFLIIWKLKDQDNLIQINKQEEISIFNISHCQNYTDLALIGFLKSQSNIYKLSMTKKFKNSLIKIQKTNPNFSLKLGFGLHFGWAIEGAIGSNFKIDASYLSPNVNLASRLENATKQYGIQLLVSGAVYRLLSNQTKQYLRHIDRVTVKGSEQPMDLYTCDMDCNLIEIQQLIKQSNENQNEPNKKILKYVQRMKKQTRLKKIIKNQIQVHNLFLKDNDFLIMRQTYTQEFFNYFHQGINNYLDGYWKDAKIKFEEAQLILNKEYEYIQKDKLIDGPINTLDKYMKNFNYQSPDNWKGYRELSEK</sequence>
<dbReference type="OrthoDB" id="60033at2759"/>
<dbReference type="Gene3D" id="3.30.70.1230">
    <property type="entry name" value="Nucleotide cyclase"/>
    <property type="match status" value="1"/>
</dbReference>
<dbReference type="Pfam" id="PF00211">
    <property type="entry name" value="Guanylate_cyc"/>
    <property type="match status" value="1"/>
</dbReference>
<dbReference type="CDD" id="cd07302">
    <property type="entry name" value="CHD"/>
    <property type="match status" value="1"/>
</dbReference>
<dbReference type="OMA" id="DMAMISC"/>
<dbReference type="GO" id="GO:0009190">
    <property type="term" value="P:cyclic nucleotide biosynthetic process"/>
    <property type="evidence" value="ECO:0007669"/>
    <property type="project" value="InterPro"/>
</dbReference>
<dbReference type="RefSeq" id="XP_004039335.1">
    <property type="nucleotide sequence ID" value="XM_004039287.1"/>
</dbReference>
<dbReference type="GO" id="GO:0035556">
    <property type="term" value="P:intracellular signal transduction"/>
    <property type="evidence" value="ECO:0007669"/>
    <property type="project" value="InterPro"/>
</dbReference>
<dbReference type="AlphaFoldDB" id="G0QL76"/>
<dbReference type="InterPro" id="IPR029787">
    <property type="entry name" value="Nucleotide_cyclase"/>
</dbReference>
<evidence type="ECO:0000313" key="2">
    <source>
        <dbReference type="EMBL" id="EGR34031.1"/>
    </source>
</evidence>
<evidence type="ECO:0000313" key="3">
    <source>
        <dbReference type="Proteomes" id="UP000008983"/>
    </source>
</evidence>
<name>G0QL76_ICHMU</name>
<dbReference type="PROSITE" id="PS50125">
    <property type="entry name" value="GUANYLATE_CYCLASE_2"/>
    <property type="match status" value="1"/>
</dbReference>
<dbReference type="PANTHER" id="PTHR43336">
    <property type="entry name" value="OXYGEN SENSOR HISTIDINE KINASE RESPONSE REGULATOR DEVS/DOSS"/>
    <property type="match status" value="1"/>
</dbReference>
<organism evidence="2 3">
    <name type="scientific">Ichthyophthirius multifiliis</name>
    <name type="common">White spot disease agent</name>
    <name type="synonym">Ich</name>
    <dbReference type="NCBI Taxonomy" id="5932"/>
    <lineage>
        <taxon>Eukaryota</taxon>
        <taxon>Sar</taxon>
        <taxon>Alveolata</taxon>
        <taxon>Ciliophora</taxon>
        <taxon>Intramacronucleata</taxon>
        <taxon>Oligohymenophorea</taxon>
        <taxon>Hymenostomatida</taxon>
        <taxon>Ophryoglenina</taxon>
        <taxon>Ichthyophthirius</taxon>
    </lineage>
</organism>
<keyword evidence="3" id="KW-1185">Reference proteome</keyword>
<dbReference type="InterPro" id="IPR001054">
    <property type="entry name" value="A/G_cyclase"/>
</dbReference>
<dbReference type="GeneID" id="14910218"/>
<proteinExistence type="predicted"/>
<accession>G0QL76</accession>
<dbReference type="EMBL" id="GL983228">
    <property type="protein sequence ID" value="EGR34031.1"/>
    <property type="molecule type" value="Genomic_DNA"/>
</dbReference>
<dbReference type="SUPFAM" id="SSF55073">
    <property type="entry name" value="Nucleotide cyclase"/>
    <property type="match status" value="1"/>
</dbReference>